<name>A0A9Q4PW57_9EURY</name>
<proteinExistence type="predicted"/>
<evidence type="ECO:0000313" key="3">
    <source>
        <dbReference type="Proteomes" id="UP001143747"/>
    </source>
</evidence>
<organism evidence="2 3">
    <name type="scientific">Methanogenium marinum</name>
    <dbReference type="NCBI Taxonomy" id="348610"/>
    <lineage>
        <taxon>Archaea</taxon>
        <taxon>Methanobacteriati</taxon>
        <taxon>Methanobacteriota</taxon>
        <taxon>Stenosarchaea group</taxon>
        <taxon>Methanomicrobia</taxon>
        <taxon>Methanomicrobiales</taxon>
        <taxon>Methanomicrobiaceae</taxon>
        <taxon>Methanogenium</taxon>
    </lineage>
</organism>
<dbReference type="InterPro" id="IPR036984">
    <property type="entry name" value="NrpR_dom_sf"/>
</dbReference>
<sequence>MKHLKFVNHRIDEYALQVTYDPATDNGKVIFNLTLIKEEDRIYAVDIIHQSHKAGICVSDRMLITDAGEQIGDKTIPTGYCGIVTMCSITLDAILLRNGIPINPIGGGLLEIKDHVPRRFTSLIRYDATTIDPTQVMIDQGSTGISGVIQSGNGSILANIRESHMAAEPLLYEILDLFGTVGFTGILDVGRPNRPMFGVPVTTNYQGIVMIGGANPVAAFIESGRWAETTAMKGLIPVSRLVHIDDIE</sequence>
<dbReference type="Pfam" id="PF01995">
    <property type="entry name" value="NRD1_2"/>
    <property type="match status" value="1"/>
</dbReference>
<feature type="domain" description="NrpR regulatory" evidence="1">
    <location>
        <begin position="4"/>
        <end position="241"/>
    </location>
</feature>
<dbReference type="RefSeq" id="WP_274923680.1">
    <property type="nucleotide sequence ID" value="NZ_JAKELO010000001.1"/>
</dbReference>
<dbReference type="InterPro" id="IPR038982">
    <property type="entry name" value="NrpR"/>
</dbReference>
<keyword evidence="3" id="KW-1185">Reference proteome</keyword>
<dbReference type="Gene3D" id="3.30.70.1360">
    <property type="entry name" value="mj0159-like"/>
    <property type="match status" value="2"/>
</dbReference>
<reference evidence="2" key="1">
    <citation type="submission" date="2022-01" db="EMBL/GenBank/DDBJ databases">
        <title>Draft genome of Methanogenium marinum DSM 15558.</title>
        <authorList>
            <person name="Chen S.-C."/>
            <person name="You Y.-T."/>
        </authorList>
    </citation>
    <scope>NUCLEOTIDE SEQUENCE</scope>
    <source>
        <strain evidence="2">DSM 15558</strain>
    </source>
</reference>
<evidence type="ECO:0000313" key="2">
    <source>
        <dbReference type="EMBL" id="MDE4907016.1"/>
    </source>
</evidence>
<dbReference type="PANTHER" id="PTHR41964:SF1">
    <property type="entry name" value="GLOBAL NITROGEN REGULATOR NRPR"/>
    <property type="match status" value="1"/>
</dbReference>
<dbReference type="InterPro" id="IPR002846">
    <property type="entry name" value="NRD"/>
</dbReference>
<comment type="caution">
    <text evidence="2">The sequence shown here is derived from an EMBL/GenBank/DDBJ whole genome shotgun (WGS) entry which is preliminary data.</text>
</comment>
<protein>
    <submittedName>
        <fullName evidence="2">DUF128 domain-containing protein</fullName>
    </submittedName>
</protein>
<dbReference type="AlphaFoldDB" id="A0A9Q4PW57"/>
<dbReference type="PANTHER" id="PTHR41964">
    <property type="entry name" value="GLOBAL NITROGEN REGULATOR NRPR"/>
    <property type="match status" value="1"/>
</dbReference>
<dbReference type="EMBL" id="JAKELO010000001">
    <property type="protein sequence ID" value="MDE4907016.1"/>
    <property type="molecule type" value="Genomic_DNA"/>
</dbReference>
<evidence type="ECO:0000259" key="1">
    <source>
        <dbReference type="Pfam" id="PF01995"/>
    </source>
</evidence>
<dbReference type="Proteomes" id="UP001143747">
    <property type="component" value="Unassembled WGS sequence"/>
</dbReference>
<accession>A0A9Q4PW57</accession>
<gene>
    <name evidence="2" type="ORF">L0665_00030</name>
</gene>